<sequence length="185" mass="21043">MYSIIAFMGPSGSGKSTLQCTLGWKKIVTWTSRSPRNGEILSLAYNFTDVETLKQMEQDGKLLEMTLYNGNYYATDLQSFFEVLEKKSYASIIVDVNGAKKLKQMFPLDVLIVGVFAPIEDCKNRLLTRKDAYTDSRLKTYKDEVQNIHEFSDIIINNGIVQQVTSLQIVSLLKSSIIGMREYDR</sequence>
<comment type="catalytic activity">
    <reaction evidence="5">
        <text>GMP + ATP = GDP + ADP</text>
        <dbReference type="Rhea" id="RHEA:20780"/>
        <dbReference type="ChEBI" id="CHEBI:30616"/>
        <dbReference type="ChEBI" id="CHEBI:58115"/>
        <dbReference type="ChEBI" id="CHEBI:58189"/>
        <dbReference type="ChEBI" id="CHEBI:456216"/>
        <dbReference type="EC" id="2.7.4.8"/>
    </reaction>
</comment>
<dbReference type="SUPFAM" id="SSF52540">
    <property type="entry name" value="P-loop containing nucleoside triphosphate hydrolases"/>
    <property type="match status" value="1"/>
</dbReference>
<dbReference type="InterPro" id="IPR008144">
    <property type="entry name" value="Guanylate_kin-like_dom"/>
</dbReference>
<dbReference type="PANTHER" id="PTHR23117">
    <property type="entry name" value="GUANYLATE KINASE-RELATED"/>
    <property type="match status" value="1"/>
</dbReference>
<evidence type="ECO:0000313" key="7">
    <source>
        <dbReference type="EMBL" id="SCM82323.1"/>
    </source>
</evidence>
<proteinExistence type="inferred from homology"/>
<evidence type="ECO:0000256" key="4">
    <source>
        <dbReference type="ARBA" id="ARBA00022777"/>
    </source>
</evidence>
<comment type="similarity">
    <text evidence="2">Belongs to the guanylate kinase family.</text>
</comment>
<reference evidence="7" key="1">
    <citation type="submission" date="2016-08" db="EMBL/GenBank/DDBJ databases">
        <authorList>
            <person name="Seilhamer J.J."/>
        </authorList>
    </citation>
    <scope>NUCLEOTIDE SEQUENCE</scope>
    <source>
        <strain evidence="7">86</strain>
    </source>
</reference>
<accession>A0A212LXK8</accession>
<name>A0A212LXK8_9FIRM</name>
<dbReference type="PROSITE" id="PS50052">
    <property type="entry name" value="GUANYLATE_KINASE_2"/>
    <property type="match status" value="1"/>
</dbReference>
<protein>
    <submittedName>
        <fullName evidence="7">Guanylate kinase</fullName>
    </submittedName>
</protein>
<dbReference type="InterPro" id="IPR027417">
    <property type="entry name" value="P-loop_NTPase"/>
</dbReference>
<comment type="function">
    <text evidence="1">Essential for recycling GMP and indirectly, cGMP.</text>
</comment>
<dbReference type="AlphaFoldDB" id="A0A212LXK8"/>
<organism evidence="7">
    <name type="scientific">uncultured Sporomusa sp</name>
    <dbReference type="NCBI Taxonomy" id="307249"/>
    <lineage>
        <taxon>Bacteria</taxon>
        <taxon>Bacillati</taxon>
        <taxon>Bacillota</taxon>
        <taxon>Negativicutes</taxon>
        <taxon>Selenomonadales</taxon>
        <taxon>Sporomusaceae</taxon>
        <taxon>Sporomusa</taxon>
        <taxon>environmental samples</taxon>
    </lineage>
</organism>
<evidence type="ECO:0000256" key="1">
    <source>
        <dbReference type="ARBA" id="ARBA00003531"/>
    </source>
</evidence>
<dbReference type="RefSeq" id="WP_288185009.1">
    <property type="nucleotide sequence ID" value="NZ_LT608335.1"/>
</dbReference>
<keyword evidence="4 7" id="KW-0418">Kinase</keyword>
<dbReference type="InterPro" id="IPR008145">
    <property type="entry name" value="GK/Ca_channel_bsu"/>
</dbReference>
<gene>
    <name evidence="7" type="ORF">KL86SPO_50094</name>
</gene>
<dbReference type="PANTHER" id="PTHR23117:SF13">
    <property type="entry name" value="GUANYLATE KINASE"/>
    <property type="match status" value="1"/>
</dbReference>
<feature type="domain" description="Guanylate kinase-like" evidence="6">
    <location>
        <begin position="2"/>
        <end position="172"/>
    </location>
</feature>
<evidence type="ECO:0000256" key="5">
    <source>
        <dbReference type="ARBA" id="ARBA00048594"/>
    </source>
</evidence>
<dbReference type="EMBL" id="FMJE01000005">
    <property type="protein sequence ID" value="SCM82323.1"/>
    <property type="molecule type" value="Genomic_DNA"/>
</dbReference>
<dbReference type="Gene3D" id="3.40.50.300">
    <property type="entry name" value="P-loop containing nucleotide triphosphate hydrolases"/>
    <property type="match status" value="1"/>
</dbReference>
<dbReference type="Pfam" id="PF00625">
    <property type="entry name" value="Guanylate_kin"/>
    <property type="match status" value="1"/>
</dbReference>
<evidence type="ECO:0000256" key="2">
    <source>
        <dbReference type="ARBA" id="ARBA00005790"/>
    </source>
</evidence>
<keyword evidence="3" id="KW-0808">Transferase</keyword>
<dbReference type="SMART" id="SM00072">
    <property type="entry name" value="GuKc"/>
    <property type="match status" value="1"/>
</dbReference>
<evidence type="ECO:0000256" key="3">
    <source>
        <dbReference type="ARBA" id="ARBA00022679"/>
    </source>
</evidence>
<dbReference type="GO" id="GO:0005829">
    <property type="term" value="C:cytosol"/>
    <property type="evidence" value="ECO:0007669"/>
    <property type="project" value="TreeGrafter"/>
</dbReference>
<evidence type="ECO:0000259" key="6">
    <source>
        <dbReference type="PROSITE" id="PS50052"/>
    </source>
</evidence>
<dbReference type="GO" id="GO:0004385">
    <property type="term" value="F:GMP kinase activity"/>
    <property type="evidence" value="ECO:0007669"/>
    <property type="project" value="UniProtKB-EC"/>
</dbReference>